<dbReference type="EMBL" id="JADMKU010000025">
    <property type="protein sequence ID" value="MBR9653252.1"/>
    <property type="molecule type" value="Genomic_DNA"/>
</dbReference>
<accession>A0ABS5HW92</accession>
<organism evidence="2 3">
    <name type="scientific">Thalassovita aquimarina</name>
    <dbReference type="NCBI Taxonomy" id="2785917"/>
    <lineage>
        <taxon>Bacteria</taxon>
        <taxon>Pseudomonadati</taxon>
        <taxon>Pseudomonadota</taxon>
        <taxon>Alphaproteobacteria</taxon>
        <taxon>Rhodobacterales</taxon>
        <taxon>Roseobacteraceae</taxon>
        <taxon>Thalassovita</taxon>
    </lineage>
</organism>
<evidence type="ECO:0000313" key="3">
    <source>
        <dbReference type="Proteomes" id="UP001195941"/>
    </source>
</evidence>
<proteinExistence type="predicted"/>
<reference evidence="2 3" key="1">
    <citation type="journal article" date="2021" name="Arch. Microbiol.">
        <title>Thalassobius aquimarinus sp. nov., isolated from the Sea of Japan seashore.</title>
        <authorList>
            <person name="Kurilenko V.V."/>
            <person name="Romanenko L.A."/>
            <person name="Chernysheva N.Y."/>
            <person name="Velansky P.V."/>
            <person name="Tekutyeva L.A."/>
            <person name="Isaeva M.P."/>
            <person name="Mikhailov V.V."/>
        </authorList>
    </citation>
    <scope>NUCLEOTIDE SEQUENCE [LARGE SCALE GENOMIC DNA]</scope>
    <source>
        <strain evidence="2 3">KMM 8518</strain>
    </source>
</reference>
<evidence type="ECO:0000256" key="1">
    <source>
        <dbReference type="SAM" id="MobiDB-lite"/>
    </source>
</evidence>
<sequence length="59" mass="6643">MNANQLINMIIRQVVRKFVNKGVDAGVNKLASGGKQGKQARHDVKRARQAARMTRRLNK</sequence>
<name>A0ABS5HW92_9RHOB</name>
<protein>
    <submittedName>
        <fullName evidence="2">Uncharacterized protein</fullName>
    </submittedName>
</protein>
<dbReference type="RefSeq" id="WP_212702873.1">
    <property type="nucleotide sequence ID" value="NZ_JADMKU010000025.1"/>
</dbReference>
<evidence type="ECO:0000313" key="2">
    <source>
        <dbReference type="EMBL" id="MBR9653252.1"/>
    </source>
</evidence>
<dbReference type="Proteomes" id="UP001195941">
    <property type="component" value="Unassembled WGS sequence"/>
</dbReference>
<feature type="compositionally biased region" description="Basic residues" evidence="1">
    <location>
        <begin position="43"/>
        <end position="59"/>
    </location>
</feature>
<feature type="region of interest" description="Disordered" evidence="1">
    <location>
        <begin position="30"/>
        <end position="59"/>
    </location>
</feature>
<comment type="caution">
    <text evidence="2">The sequence shown here is derived from an EMBL/GenBank/DDBJ whole genome shotgun (WGS) entry which is preliminary data.</text>
</comment>
<gene>
    <name evidence="2" type="ORF">IT775_19205</name>
</gene>
<keyword evidence="3" id="KW-1185">Reference proteome</keyword>